<feature type="domain" description="N-acetyltransferase" evidence="1">
    <location>
        <begin position="27"/>
        <end position="153"/>
    </location>
</feature>
<dbReference type="Pfam" id="PF00583">
    <property type="entry name" value="Acetyltransf_1"/>
    <property type="match status" value="1"/>
</dbReference>
<accession>A0A6J5RHR8</accession>
<dbReference type="Gene3D" id="3.40.630.30">
    <property type="match status" value="1"/>
</dbReference>
<dbReference type="InterPro" id="IPR000182">
    <property type="entry name" value="GNAT_dom"/>
</dbReference>
<protein>
    <submittedName>
        <fullName evidence="2">NAT_SF domain containing protein</fullName>
    </submittedName>
</protein>
<name>A0A6J5RHR8_9CAUD</name>
<gene>
    <name evidence="2" type="ORF">UFOVP1290_463</name>
</gene>
<reference evidence="2" key="1">
    <citation type="submission" date="2020-05" db="EMBL/GenBank/DDBJ databases">
        <authorList>
            <person name="Chiriac C."/>
            <person name="Salcher M."/>
            <person name="Ghai R."/>
            <person name="Kavagutti S V."/>
        </authorList>
    </citation>
    <scope>NUCLEOTIDE SEQUENCE</scope>
</reference>
<evidence type="ECO:0000313" key="2">
    <source>
        <dbReference type="EMBL" id="CAB4196943.1"/>
    </source>
</evidence>
<evidence type="ECO:0000259" key="1">
    <source>
        <dbReference type="PROSITE" id="PS51186"/>
    </source>
</evidence>
<proteinExistence type="predicted"/>
<organism evidence="2">
    <name type="scientific">uncultured Caudovirales phage</name>
    <dbReference type="NCBI Taxonomy" id="2100421"/>
    <lineage>
        <taxon>Viruses</taxon>
        <taxon>Duplodnaviria</taxon>
        <taxon>Heunggongvirae</taxon>
        <taxon>Uroviricota</taxon>
        <taxon>Caudoviricetes</taxon>
        <taxon>Peduoviridae</taxon>
        <taxon>Maltschvirus</taxon>
        <taxon>Maltschvirus maltsch</taxon>
    </lineage>
</organism>
<dbReference type="SUPFAM" id="SSF55729">
    <property type="entry name" value="Acyl-CoA N-acyltransferases (Nat)"/>
    <property type="match status" value="1"/>
</dbReference>
<dbReference type="EMBL" id="LR797252">
    <property type="protein sequence ID" value="CAB4196943.1"/>
    <property type="molecule type" value="Genomic_DNA"/>
</dbReference>
<dbReference type="CDD" id="cd04301">
    <property type="entry name" value="NAT_SF"/>
    <property type="match status" value="1"/>
</dbReference>
<dbReference type="GO" id="GO:0016747">
    <property type="term" value="F:acyltransferase activity, transferring groups other than amino-acyl groups"/>
    <property type="evidence" value="ECO:0007669"/>
    <property type="project" value="InterPro"/>
</dbReference>
<dbReference type="InterPro" id="IPR016181">
    <property type="entry name" value="Acyl_CoA_acyltransferase"/>
</dbReference>
<sequence>MNETISSNFKFELEDFNDVVKKPGLMRKLRKLTLGYGSGMNCELDHLIDTIKDRKVNCKIIKVLTKNKLVAWALLSRESSSFTFCNINGRFDPKIGTLFEVYVHPDYRRMGIGSELIKIARKRSGSMTICVAPWDSQSSGFYSKFERYKHKKL</sequence>
<dbReference type="PROSITE" id="PS51186">
    <property type="entry name" value="GNAT"/>
    <property type="match status" value="1"/>
</dbReference>